<organism evidence="1 2">
    <name type="scientific">Entomophthora muscae</name>
    <dbReference type="NCBI Taxonomy" id="34485"/>
    <lineage>
        <taxon>Eukaryota</taxon>
        <taxon>Fungi</taxon>
        <taxon>Fungi incertae sedis</taxon>
        <taxon>Zoopagomycota</taxon>
        <taxon>Entomophthoromycotina</taxon>
        <taxon>Entomophthoromycetes</taxon>
        <taxon>Entomophthorales</taxon>
        <taxon>Entomophthoraceae</taxon>
        <taxon>Entomophthora</taxon>
    </lineage>
</organism>
<evidence type="ECO:0000313" key="1">
    <source>
        <dbReference type="EMBL" id="KAJ9058243.1"/>
    </source>
</evidence>
<proteinExistence type="predicted"/>
<name>A0ACC2S7G3_9FUNG</name>
<comment type="caution">
    <text evidence="1">The sequence shown here is derived from an EMBL/GenBank/DDBJ whole genome shotgun (WGS) entry which is preliminary data.</text>
</comment>
<evidence type="ECO:0000313" key="2">
    <source>
        <dbReference type="Proteomes" id="UP001165960"/>
    </source>
</evidence>
<protein>
    <submittedName>
        <fullName evidence="1">Uncharacterized protein</fullName>
    </submittedName>
</protein>
<accession>A0ACC2S7G3</accession>
<gene>
    <name evidence="1" type="ORF">DSO57_1014283</name>
</gene>
<keyword evidence="2" id="KW-1185">Reference proteome</keyword>
<dbReference type="EMBL" id="QTSX02005734">
    <property type="protein sequence ID" value="KAJ9058243.1"/>
    <property type="molecule type" value="Genomic_DNA"/>
</dbReference>
<dbReference type="Proteomes" id="UP001165960">
    <property type="component" value="Unassembled WGS sequence"/>
</dbReference>
<reference evidence="1" key="1">
    <citation type="submission" date="2022-04" db="EMBL/GenBank/DDBJ databases">
        <title>Genome of the entomopathogenic fungus Entomophthora muscae.</title>
        <authorList>
            <person name="Elya C."/>
            <person name="Lovett B.R."/>
            <person name="Lee E."/>
            <person name="Macias A.M."/>
            <person name="Hajek A.E."/>
            <person name="De Bivort B.L."/>
            <person name="Kasson M.T."/>
            <person name="De Fine Licht H.H."/>
            <person name="Stajich J.E."/>
        </authorList>
    </citation>
    <scope>NUCLEOTIDE SEQUENCE</scope>
    <source>
        <strain evidence="1">Berkeley</strain>
    </source>
</reference>
<sequence>MTLDNSTPPTLVPGLPLVFPHSTLSIAVYTSIYYVLKNVAGSFRRYNLHAKAVCWVMTIYPIITALTGFQFANLLPYLLQVVPTVTGYYNIFLALGWLIYNFLDIGY</sequence>